<name>A0ACB6S2J8_9PLEO</name>
<organism evidence="1 2">
    <name type="scientific">Macroventuria anomochaeta</name>
    <dbReference type="NCBI Taxonomy" id="301207"/>
    <lineage>
        <taxon>Eukaryota</taxon>
        <taxon>Fungi</taxon>
        <taxon>Dikarya</taxon>
        <taxon>Ascomycota</taxon>
        <taxon>Pezizomycotina</taxon>
        <taxon>Dothideomycetes</taxon>
        <taxon>Pleosporomycetidae</taxon>
        <taxon>Pleosporales</taxon>
        <taxon>Pleosporineae</taxon>
        <taxon>Didymellaceae</taxon>
        <taxon>Macroventuria</taxon>
    </lineage>
</organism>
<reference evidence="1" key="1">
    <citation type="journal article" date="2020" name="Stud. Mycol.">
        <title>101 Dothideomycetes genomes: a test case for predicting lifestyles and emergence of pathogens.</title>
        <authorList>
            <person name="Haridas S."/>
            <person name="Albert R."/>
            <person name="Binder M."/>
            <person name="Bloem J."/>
            <person name="Labutti K."/>
            <person name="Salamov A."/>
            <person name="Andreopoulos B."/>
            <person name="Baker S."/>
            <person name="Barry K."/>
            <person name="Bills G."/>
            <person name="Bluhm B."/>
            <person name="Cannon C."/>
            <person name="Castanera R."/>
            <person name="Culley D."/>
            <person name="Daum C."/>
            <person name="Ezra D."/>
            <person name="Gonzalez J."/>
            <person name="Henrissat B."/>
            <person name="Kuo A."/>
            <person name="Liang C."/>
            <person name="Lipzen A."/>
            <person name="Lutzoni F."/>
            <person name="Magnuson J."/>
            <person name="Mondo S."/>
            <person name="Nolan M."/>
            <person name="Ohm R."/>
            <person name="Pangilinan J."/>
            <person name="Park H.-J."/>
            <person name="Ramirez L."/>
            <person name="Alfaro M."/>
            <person name="Sun H."/>
            <person name="Tritt A."/>
            <person name="Yoshinaga Y."/>
            <person name="Zwiers L.-H."/>
            <person name="Turgeon B."/>
            <person name="Goodwin S."/>
            <person name="Spatafora J."/>
            <person name="Crous P."/>
            <person name="Grigoriev I."/>
        </authorList>
    </citation>
    <scope>NUCLEOTIDE SEQUENCE</scope>
    <source>
        <strain evidence="1">CBS 525.71</strain>
    </source>
</reference>
<protein>
    <submittedName>
        <fullName evidence="1">Uncharacterized protein</fullName>
    </submittedName>
</protein>
<sequence length="299" mass="32884">RTIVVVFCMSYVFLLALVQGYRAGRMTSRKTSARFSDILVFAQGFVSTAFIFGVGINSAGLGLSTDAQCYAAIRMCIAMYGAAKIALYLFLLERVHIVRAPFIDRVRDPVWVIGAILTVGGFAAIMGYEFVAPRADLSRVDGICRIGIHPDSGIAVIALDTTINVALTGIFIWQLRPTLGWIVPWPSSRASNSSTESTKRSFLDLFRRQSDDQERSSARATSQRNLKVMLFRNVVGSSLLLCATITNNAIFLTWPFATHSHACQLMCLTDILLGMLVTNWLTMRSTTETMGVSRQTAST</sequence>
<accession>A0ACB6S2J8</accession>
<evidence type="ECO:0000313" key="1">
    <source>
        <dbReference type="EMBL" id="KAF2627623.1"/>
    </source>
</evidence>
<feature type="non-terminal residue" evidence="1">
    <location>
        <position position="1"/>
    </location>
</feature>
<gene>
    <name evidence="1" type="ORF">BU25DRAFT_303082</name>
</gene>
<keyword evidence="2" id="KW-1185">Reference proteome</keyword>
<proteinExistence type="predicted"/>
<comment type="caution">
    <text evidence="1">The sequence shown here is derived from an EMBL/GenBank/DDBJ whole genome shotgun (WGS) entry which is preliminary data.</text>
</comment>
<dbReference type="Proteomes" id="UP000799754">
    <property type="component" value="Unassembled WGS sequence"/>
</dbReference>
<feature type="non-terminal residue" evidence="1">
    <location>
        <position position="299"/>
    </location>
</feature>
<evidence type="ECO:0000313" key="2">
    <source>
        <dbReference type="Proteomes" id="UP000799754"/>
    </source>
</evidence>
<dbReference type="EMBL" id="MU006716">
    <property type="protein sequence ID" value="KAF2627623.1"/>
    <property type="molecule type" value="Genomic_DNA"/>
</dbReference>